<evidence type="ECO:0000256" key="1">
    <source>
        <dbReference type="ARBA" id="ARBA00004141"/>
    </source>
</evidence>
<keyword evidence="5" id="KW-0067">ATP-binding</keyword>
<accession>A0AAJ0C997</accession>
<evidence type="ECO:0000256" key="5">
    <source>
        <dbReference type="ARBA" id="ARBA00022840"/>
    </source>
</evidence>
<feature type="transmembrane region" description="Helical" evidence="10">
    <location>
        <begin position="101"/>
        <end position="121"/>
    </location>
</feature>
<keyword evidence="2" id="KW-0813">Transport</keyword>
<evidence type="ECO:0000256" key="9">
    <source>
        <dbReference type="SAM" id="MobiDB-lite"/>
    </source>
</evidence>
<comment type="caution">
    <text evidence="13">The sequence shown here is derived from an EMBL/GenBank/DDBJ whole genome shotgun (WGS) entry which is preliminary data.</text>
</comment>
<evidence type="ECO:0000256" key="7">
    <source>
        <dbReference type="ARBA" id="ARBA00023136"/>
    </source>
</evidence>
<feature type="transmembrane region" description="Helical" evidence="10">
    <location>
        <begin position="1030"/>
        <end position="1047"/>
    </location>
</feature>
<dbReference type="Gene3D" id="3.40.50.300">
    <property type="entry name" value="P-loop containing nucleotide triphosphate hydrolases"/>
    <property type="match status" value="2"/>
</dbReference>
<feature type="transmembrane region" description="Helical" evidence="10">
    <location>
        <begin position="412"/>
        <end position="435"/>
    </location>
</feature>
<dbReference type="GO" id="GO:0005524">
    <property type="term" value="F:ATP binding"/>
    <property type="evidence" value="ECO:0007669"/>
    <property type="project" value="UniProtKB-KW"/>
</dbReference>
<dbReference type="InterPro" id="IPR003593">
    <property type="entry name" value="AAA+_ATPase"/>
</dbReference>
<dbReference type="PANTHER" id="PTHR24223">
    <property type="entry name" value="ATP-BINDING CASSETTE SUB-FAMILY C"/>
    <property type="match status" value="1"/>
</dbReference>
<evidence type="ECO:0000313" key="13">
    <source>
        <dbReference type="EMBL" id="KAK1772524.1"/>
    </source>
</evidence>
<dbReference type="CDD" id="cd18579">
    <property type="entry name" value="ABC_6TM_ABCC_D1"/>
    <property type="match status" value="1"/>
</dbReference>
<protein>
    <submittedName>
        <fullName evidence="13">ABC transporter FUM19</fullName>
    </submittedName>
</protein>
<dbReference type="EMBL" id="MU838997">
    <property type="protein sequence ID" value="KAK1772524.1"/>
    <property type="molecule type" value="Genomic_DNA"/>
</dbReference>
<feature type="transmembrane region" description="Helical" evidence="10">
    <location>
        <begin position="1111"/>
        <end position="1132"/>
    </location>
</feature>
<comment type="subcellular location">
    <subcellularLocation>
        <location evidence="1">Membrane</location>
        <topology evidence="1">Multi-pass membrane protein</topology>
    </subcellularLocation>
</comment>
<evidence type="ECO:0000256" key="2">
    <source>
        <dbReference type="ARBA" id="ARBA00022448"/>
    </source>
</evidence>
<feature type="transmembrane region" description="Helical" evidence="10">
    <location>
        <begin position="882"/>
        <end position="906"/>
    </location>
</feature>
<dbReference type="InterPro" id="IPR044746">
    <property type="entry name" value="ABCC_6TM_D1"/>
</dbReference>
<proteinExistence type="predicted"/>
<feature type="transmembrane region" description="Helical" evidence="10">
    <location>
        <begin position="76"/>
        <end position="95"/>
    </location>
</feature>
<evidence type="ECO:0000256" key="6">
    <source>
        <dbReference type="ARBA" id="ARBA00022989"/>
    </source>
</evidence>
<dbReference type="InterPro" id="IPR050173">
    <property type="entry name" value="ABC_transporter_C-like"/>
</dbReference>
<dbReference type="AlphaFoldDB" id="A0AAJ0C997"/>
<dbReference type="CDD" id="cd18580">
    <property type="entry name" value="ABC_6TM_ABCC_D2"/>
    <property type="match status" value="1"/>
</dbReference>
<feature type="transmembrane region" description="Helical" evidence="10">
    <location>
        <begin position="1003"/>
        <end position="1024"/>
    </location>
</feature>
<dbReference type="InterPro" id="IPR003439">
    <property type="entry name" value="ABC_transporter-like_ATP-bd"/>
</dbReference>
<reference evidence="13" key="1">
    <citation type="submission" date="2023-06" db="EMBL/GenBank/DDBJ databases">
        <title>Genome-scale phylogeny and comparative genomics of the fungal order Sordariales.</title>
        <authorList>
            <consortium name="Lawrence Berkeley National Laboratory"/>
            <person name="Hensen N."/>
            <person name="Bonometti L."/>
            <person name="Westerberg I."/>
            <person name="Brannstrom I.O."/>
            <person name="Guillou S."/>
            <person name="Cros-Aarteil S."/>
            <person name="Calhoun S."/>
            <person name="Haridas S."/>
            <person name="Kuo A."/>
            <person name="Mondo S."/>
            <person name="Pangilinan J."/>
            <person name="Riley R."/>
            <person name="Labutti K."/>
            <person name="Andreopoulos B."/>
            <person name="Lipzen A."/>
            <person name="Chen C."/>
            <person name="Yanf M."/>
            <person name="Daum C."/>
            <person name="Ng V."/>
            <person name="Clum A."/>
            <person name="Steindorff A."/>
            <person name="Ohm R."/>
            <person name="Martin F."/>
            <person name="Silar P."/>
            <person name="Natvig D."/>
            <person name="Lalanne C."/>
            <person name="Gautier V."/>
            <person name="Ament-Velasquez S.L."/>
            <person name="Kruys A."/>
            <person name="Hutchinson M.I."/>
            <person name="Powell A.J."/>
            <person name="Barry K."/>
            <person name="Miller A.N."/>
            <person name="Grigoriev I.V."/>
            <person name="Debuchy R."/>
            <person name="Gladieux P."/>
            <person name="Thoren M.H."/>
            <person name="Johannesson H."/>
        </authorList>
    </citation>
    <scope>NUCLEOTIDE SEQUENCE</scope>
    <source>
        <strain evidence="13">8032-3</strain>
    </source>
</reference>
<dbReference type="InterPro" id="IPR036640">
    <property type="entry name" value="ABC1_TM_sf"/>
</dbReference>
<feature type="transmembrane region" description="Helical" evidence="10">
    <location>
        <begin position="926"/>
        <end position="954"/>
    </location>
</feature>
<dbReference type="PROSITE" id="PS50929">
    <property type="entry name" value="ABC_TM1F"/>
    <property type="match status" value="2"/>
</dbReference>
<keyword evidence="7 10" id="KW-0472">Membrane</keyword>
<feature type="compositionally biased region" description="Basic and acidic residues" evidence="9">
    <location>
        <begin position="567"/>
        <end position="584"/>
    </location>
</feature>
<dbReference type="SUPFAM" id="SSF90123">
    <property type="entry name" value="ABC transporter transmembrane region"/>
    <property type="match status" value="2"/>
</dbReference>
<keyword evidence="6 10" id="KW-1133">Transmembrane helix</keyword>
<feature type="domain" description="ABC transmembrane type-1" evidence="12">
    <location>
        <begin position="891"/>
        <end position="1167"/>
    </location>
</feature>
<dbReference type="Proteomes" id="UP001244011">
    <property type="component" value="Unassembled WGS sequence"/>
</dbReference>
<evidence type="ECO:0000256" key="4">
    <source>
        <dbReference type="ARBA" id="ARBA00022741"/>
    </source>
</evidence>
<dbReference type="InterPro" id="IPR027417">
    <property type="entry name" value="P-loop_NTPase"/>
</dbReference>
<feature type="domain" description="ABC transporter" evidence="11">
    <location>
        <begin position="591"/>
        <end position="825"/>
    </location>
</feature>
<organism evidence="13 14">
    <name type="scientific">Phialemonium atrogriseum</name>
    <dbReference type="NCBI Taxonomy" id="1093897"/>
    <lineage>
        <taxon>Eukaryota</taxon>
        <taxon>Fungi</taxon>
        <taxon>Dikarya</taxon>
        <taxon>Ascomycota</taxon>
        <taxon>Pezizomycotina</taxon>
        <taxon>Sordariomycetes</taxon>
        <taxon>Sordariomycetidae</taxon>
        <taxon>Cephalothecales</taxon>
        <taxon>Cephalothecaceae</taxon>
        <taxon>Phialemonium</taxon>
    </lineage>
</organism>
<feature type="region of interest" description="Disordered" evidence="9">
    <location>
        <begin position="1178"/>
        <end position="1198"/>
    </location>
</feature>
<evidence type="ECO:0000313" key="14">
    <source>
        <dbReference type="Proteomes" id="UP001244011"/>
    </source>
</evidence>
<dbReference type="Gene3D" id="1.20.1560.10">
    <property type="entry name" value="ABC transporter type 1, transmembrane domain"/>
    <property type="match status" value="2"/>
</dbReference>
<evidence type="ECO:0000256" key="3">
    <source>
        <dbReference type="ARBA" id="ARBA00022692"/>
    </source>
</evidence>
<dbReference type="InterPro" id="IPR044726">
    <property type="entry name" value="ABCC_6TM_D2"/>
</dbReference>
<gene>
    <name evidence="13" type="ORF">QBC33DRAFT_521522</name>
</gene>
<evidence type="ECO:0000256" key="8">
    <source>
        <dbReference type="ARBA" id="ARBA00059074"/>
    </source>
</evidence>
<sequence length="1257" mass="138053">MFDIEFSGCLNDDSLGPSVQGCRGDFDFTLKFEKIFLSIVPSSIFVTLALSRIVFLVRRPNIIRNSIFRSIKLAAVAVYGSLHLALLVLASIRSARLGDLFIASSCLEFVSALCMAALSVLEHSRAPRPSMLLGGYLFLTLLFDITQCRSMWLSAVNYDETTFVRLFTASVAAKTTLVALESQQKKRWLDWEKAEHSPEETMGIYGLGAFMWLDSLFWTGYKKVLRVDDLFPLDQNLAAERLQRTFAKHIEKASFRGKKRGLTRVLVRTLAVPLMLPVGPRIALMGFTFSQPFLIETLLGYLQEPQDEASKNIGYGLIGATILIYSGIAVSTAFYWYLHERFLYMTRGCLASVVYKNTTKTKLSDSDDSAALTLMSTDVERVRLGFMNLHEFWANTVEVALASWLLQRQLGVAFLAPLVIVALCVTASSFLARYAGPRQKAWMEKIEKRVGLTANVIGNMKHLKISGLTAPIEEAIQGMRVDELKVGARFRFVQILAVVIAFTPLTLSPVMTFAVTSKKLDVTTIFVSLSYLILLSDPLTMIFQSVPSLLAALTCLDRIQAFVEKEPREDFRESDGESPSEKSRIAGASRASEEAITIYGGSFGWTDGKFNVQNIDVTIPASKLTLLVGPIASGKSTLCKALLGETPLAAGRVVLGSNHRRIGYCDQTPFLSNATIRENIIGFSVWDQKRYNDVIEATMLVKDIALFPHGDLTNVGSNGITISGGQKQRVSIARALYLESDLLVFDDILSGLDVDTEEQVFWRVFGPEGLLKRRKATAILCTHSIRHLPSADHIIALGSDGSLVEEGNFADLVANKKYIHGLGFNGVDKRRSGGTSPLQQTTSASAHLNSVITAKSAETSSPVDQARRTGDMSVYKHYFSSIGFWPLATFLALSAACGFFFNWRTIWVKFWSEDVSSPDPAHTNAFYVGLFAMFQGLTLLIIFCVVCITSLTIISTSGATLHKAALKTVINAPLRFFTTTDSGVVTNLFSQDMTLIDSELPMALTNFVLVGLITLGMAAIIAIASPYLLILYPFLAALLYGLQKFYLATSRQLRLLDLEAKSPLYSHFIDTIKGVASIRAFGWVDDNIGLNNKLLDTSQRPAYLLAMIQRWLGFTLNVVVAVVAVVVVTIATQMRSNTGFTGASLVTIMGFGDSLSQIIRMYTMLETSIGAVSRLKSFSENTKPENQPGEDESPPESWPMNGLIEIKCVSASYGDPAEAPTDESESQPSAAKHLALKDLNITIQAGEKVAICGRSGR</sequence>
<dbReference type="GO" id="GO:0140359">
    <property type="term" value="F:ABC-type transporter activity"/>
    <property type="evidence" value="ECO:0007669"/>
    <property type="project" value="InterPro"/>
</dbReference>
<dbReference type="PANTHER" id="PTHR24223:SF345">
    <property type="entry name" value="ABC MULTIDRUG TRANSPORTER (EUROFUNG)"/>
    <property type="match status" value="1"/>
</dbReference>
<dbReference type="CDD" id="cd03250">
    <property type="entry name" value="ABCC_MRP_domain1"/>
    <property type="match status" value="1"/>
</dbReference>
<dbReference type="Pfam" id="PF00664">
    <property type="entry name" value="ABC_membrane"/>
    <property type="match status" value="1"/>
</dbReference>
<dbReference type="Pfam" id="PF24357">
    <property type="entry name" value="TMD0_ABC"/>
    <property type="match status" value="1"/>
</dbReference>
<dbReference type="Pfam" id="PF00005">
    <property type="entry name" value="ABC_tran"/>
    <property type="match status" value="1"/>
</dbReference>
<keyword evidence="4" id="KW-0547">Nucleotide-binding</keyword>
<evidence type="ECO:0000256" key="10">
    <source>
        <dbReference type="SAM" id="Phobius"/>
    </source>
</evidence>
<feature type="domain" description="ABC transmembrane type-1" evidence="12">
    <location>
        <begin position="282"/>
        <end position="551"/>
    </location>
</feature>
<dbReference type="SMART" id="SM00382">
    <property type="entry name" value="AAA"/>
    <property type="match status" value="1"/>
</dbReference>
<keyword evidence="3 10" id="KW-0812">Transmembrane</keyword>
<evidence type="ECO:0000259" key="12">
    <source>
        <dbReference type="PROSITE" id="PS50929"/>
    </source>
</evidence>
<dbReference type="PROSITE" id="PS00211">
    <property type="entry name" value="ABC_TRANSPORTER_1"/>
    <property type="match status" value="1"/>
</dbReference>
<dbReference type="FunFam" id="1.20.1560.10:FF:000066">
    <property type="entry name" value="ABC multidrug transporter (Eurofung)"/>
    <property type="match status" value="1"/>
</dbReference>
<dbReference type="SUPFAM" id="SSF52540">
    <property type="entry name" value="P-loop containing nucleoside triphosphate hydrolases"/>
    <property type="match status" value="1"/>
</dbReference>
<evidence type="ECO:0000259" key="11">
    <source>
        <dbReference type="PROSITE" id="PS50893"/>
    </source>
</evidence>
<dbReference type="GO" id="GO:0016020">
    <property type="term" value="C:membrane"/>
    <property type="evidence" value="ECO:0007669"/>
    <property type="project" value="UniProtKB-SubCell"/>
</dbReference>
<dbReference type="InterPro" id="IPR056227">
    <property type="entry name" value="TMD0_ABC"/>
</dbReference>
<keyword evidence="14" id="KW-1185">Reference proteome</keyword>
<feature type="region of interest" description="Disordered" evidence="9">
    <location>
        <begin position="567"/>
        <end position="589"/>
    </location>
</feature>
<feature type="transmembrane region" description="Helical" evidence="10">
    <location>
        <begin position="314"/>
        <end position="338"/>
    </location>
</feature>
<dbReference type="GO" id="GO:0016887">
    <property type="term" value="F:ATP hydrolysis activity"/>
    <property type="evidence" value="ECO:0007669"/>
    <property type="project" value="InterPro"/>
</dbReference>
<dbReference type="RefSeq" id="XP_060288737.1">
    <property type="nucleotide sequence ID" value="XM_060426469.1"/>
</dbReference>
<dbReference type="GeneID" id="85309656"/>
<dbReference type="InterPro" id="IPR011527">
    <property type="entry name" value="ABC1_TM_dom"/>
</dbReference>
<dbReference type="PROSITE" id="PS50893">
    <property type="entry name" value="ABC_TRANSPORTER_2"/>
    <property type="match status" value="1"/>
</dbReference>
<feature type="transmembrane region" description="Helical" evidence="10">
    <location>
        <begin position="35"/>
        <end position="55"/>
    </location>
</feature>
<dbReference type="InterPro" id="IPR017871">
    <property type="entry name" value="ABC_transporter-like_CS"/>
</dbReference>
<dbReference type="FunFam" id="1.20.1560.10:FF:000055">
    <property type="entry name" value="ABC multidrug transporter (Eurofung)"/>
    <property type="match status" value="1"/>
</dbReference>
<feature type="transmembrane region" description="Helical" evidence="10">
    <location>
        <begin position="495"/>
        <end position="516"/>
    </location>
</feature>
<comment type="function">
    <text evidence="8">ABC-type transporter; part of the gene cluster that mediates the biosynthesis of the phomopsins, a group of hexapeptide mycotoxins which infects lupins and causes lupinosis disease in livestock.</text>
</comment>
<name>A0AAJ0C997_9PEZI</name>